<accession>A0A164PM58</accession>
<sequence>MQLLQLAAYSRVGFADEPLDFSPCVSAGFAMTVEYHGSELGASPSHRSRRNLQVGDITIGVDLNKDTLHYPATSHGGHCVREVLTVTADLGEIVLELPFPFLNVCHVRQPWLFRQLKLDSPSVTKLGPKTIRKLPAVLPKAIFIRICVEVWIARIIHEVIRSIPPIRPPLQRICEVARQTQ</sequence>
<reference evidence="1 2" key="1">
    <citation type="submission" date="2016-04" db="EMBL/GenBank/DDBJ databases">
        <authorList>
            <person name="Evans L.H."/>
            <person name="Alamgir A."/>
            <person name="Owens N."/>
            <person name="Weber N.D."/>
            <person name="Virtaneva K."/>
            <person name="Barbian K."/>
            <person name="Babar A."/>
            <person name="Rosenke K."/>
        </authorList>
    </citation>
    <scope>NUCLEOTIDE SEQUENCE [LARGE SCALE GENOMIC DNA]</scope>
    <source>
        <strain evidence="1 2">IFM 0406</strain>
    </source>
</reference>
<gene>
    <name evidence="1" type="ORF">AWN90_20700</name>
</gene>
<dbReference type="AlphaFoldDB" id="A0A164PM58"/>
<dbReference type="Proteomes" id="UP000076512">
    <property type="component" value="Unassembled WGS sequence"/>
</dbReference>
<comment type="caution">
    <text evidence="1">The sequence shown here is derived from an EMBL/GenBank/DDBJ whole genome shotgun (WGS) entry which is preliminary data.</text>
</comment>
<organism evidence="1 2">
    <name type="scientific">Nocardia terpenica</name>
    <dbReference type="NCBI Taxonomy" id="455432"/>
    <lineage>
        <taxon>Bacteria</taxon>
        <taxon>Bacillati</taxon>
        <taxon>Actinomycetota</taxon>
        <taxon>Actinomycetes</taxon>
        <taxon>Mycobacteriales</taxon>
        <taxon>Nocardiaceae</taxon>
        <taxon>Nocardia</taxon>
    </lineage>
</organism>
<name>A0A164PM58_9NOCA</name>
<proteinExistence type="predicted"/>
<evidence type="ECO:0000313" key="1">
    <source>
        <dbReference type="EMBL" id="KZM75758.1"/>
    </source>
</evidence>
<keyword evidence="2" id="KW-1185">Reference proteome</keyword>
<evidence type="ECO:0000313" key="2">
    <source>
        <dbReference type="Proteomes" id="UP000076512"/>
    </source>
</evidence>
<protein>
    <submittedName>
        <fullName evidence="1">Uncharacterized protein</fullName>
    </submittedName>
</protein>
<dbReference type="EMBL" id="LWGR01000003">
    <property type="protein sequence ID" value="KZM75758.1"/>
    <property type="molecule type" value="Genomic_DNA"/>
</dbReference>